<accession>A0ABV0LXX6</accession>
<sequence length="291" mass="30147">MKFSPYITGLIVVLFSTVVLSTAGLMTRLVSLDSATILVWRGIAGGTALFLLLLIIAPQRGFHALPRLGRPGLAICIASGVGMMLFITALQETSVAHVSIIFATCPFVSAGLGFALLGERPGRSALVASLAAMAGVIVMVGAGEAGGLLGDLLAFGMTVCVALMTVLMRRYPDQPVLITAGLAALLSALLSLPFSAPLAASLQDIAIVSLFGILGFALGIGLLLYGARLLPPVETALIGALDAPLAPFWVWLFLGERLEEATLLGGSVVMAAVLLHVLFDLRRREAMPGAT</sequence>
<dbReference type="Pfam" id="PF00892">
    <property type="entry name" value="EamA"/>
    <property type="match status" value="2"/>
</dbReference>
<dbReference type="PANTHER" id="PTHR22911">
    <property type="entry name" value="ACYL-MALONYL CONDENSING ENZYME-RELATED"/>
    <property type="match status" value="1"/>
</dbReference>
<evidence type="ECO:0000313" key="4">
    <source>
        <dbReference type="Proteomes" id="UP001496627"/>
    </source>
</evidence>
<dbReference type="SUPFAM" id="SSF103481">
    <property type="entry name" value="Multidrug resistance efflux transporter EmrE"/>
    <property type="match status" value="2"/>
</dbReference>
<evidence type="ECO:0000313" key="3">
    <source>
        <dbReference type="EMBL" id="MEQ1404298.1"/>
    </source>
</evidence>
<keyword evidence="4" id="KW-1185">Reference proteome</keyword>
<keyword evidence="1" id="KW-0472">Membrane</keyword>
<feature type="transmembrane region" description="Helical" evidence="1">
    <location>
        <begin position="205"/>
        <end position="225"/>
    </location>
</feature>
<feature type="transmembrane region" description="Helical" evidence="1">
    <location>
        <begin position="38"/>
        <end position="56"/>
    </location>
</feature>
<feature type="transmembrane region" description="Helical" evidence="1">
    <location>
        <begin position="148"/>
        <end position="168"/>
    </location>
</feature>
<dbReference type="InterPro" id="IPR037185">
    <property type="entry name" value="EmrE-like"/>
</dbReference>
<feature type="transmembrane region" description="Helical" evidence="1">
    <location>
        <begin position="237"/>
        <end position="255"/>
    </location>
</feature>
<feature type="transmembrane region" description="Helical" evidence="1">
    <location>
        <begin position="175"/>
        <end position="199"/>
    </location>
</feature>
<gene>
    <name evidence="3" type="ORF">ABK249_05085</name>
</gene>
<keyword evidence="1" id="KW-0812">Transmembrane</keyword>
<evidence type="ECO:0000259" key="2">
    <source>
        <dbReference type="Pfam" id="PF00892"/>
    </source>
</evidence>
<name>A0ABV0LXX6_9HYPH</name>
<feature type="transmembrane region" description="Helical" evidence="1">
    <location>
        <begin position="7"/>
        <end position="26"/>
    </location>
</feature>
<keyword evidence="1" id="KW-1133">Transmembrane helix</keyword>
<dbReference type="PANTHER" id="PTHR22911:SF135">
    <property type="entry name" value="BLR4310 PROTEIN"/>
    <property type="match status" value="1"/>
</dbReference>
<reference evidence="3 4" key="1">
    <citation type="submission" date="2024-05" db="EMBL/GenBank/DDBJ databases">
        <title>Neorhizobium sp. Rsf11, a plant growth promoting and heavy metal resistant PAH-degrader.</title>
        <authorList>
            <person name="Golubev S.N."/>
            <person name="Muratova A.Y."/>
            <person name="Markelova M.I."/>
        </authorList>
    </citation>
    <scope>NUCLEOTIDE SEQUENCE [LARGE SCALE GENOMIC DNA]</scope>
    <source>
        <strain evidence="3 4">Rsf11</strain>
    </source>
</reference>
<proteinExistence type="predicted"/>
<dbReference type="Proteomes" id="UP001496627">
    <property type="component" value="Unassembled WGS sequence"/>
</dbReference>
<organism evidence="3 4">
    <name type="scientific">Neorhizobium phenanthreniclasticum</name>
    <dbReference type="NCBI Taxonomy" id="3157917"/>
    <lineage>
        <taxon>Bacteria</taxon>
        <taxon>Pseudomonadati</taxon>
        <taxon>Pseudomonadota</taxon>
        <taxon>Alphaproteobacteria</taxon>
        <taxon>Hyphomicrobiales</taxon>
        <taxon>Rhizobiaceae</taxon>
        <taxon>Rhizobium/Agrobacterium group</taxon>
        <taxon>Neorhizobium</taxon>
    </lineage>
</organism>
<dbReference type="InterPro" id="IPR000620">
    <property type="entry name" value="EamA_dom"/>
</dbReference>
<feature type="domain" description="EamA" evidence="2">
    <location>
        <begin position="149"/>
        <end position="276"/>
    </location>
</feature>
<dbReference type="RefSeq" id="WP_227703674.1">
    <property type="nucleotide sequence ID" value="NZ_JBEAAL010000002.1"/>
</dbReference>
<feature type="transmembrane region" description="Helical" evidence="1">
    <location>
        <begin position="68"/>
        <end position="90"/>
    </location>
</feature>
<dbReference type="EMBL" id="JBEAAL010000002">
    <property type="protein sequence ID" value="MEQ1404298.1"/>
    <property type="molecule type" value="Genomic_DNA"/>
</dbReference>
<protein>
    <submittedName>
        <fullName evidence="3">DMT family transporter</fullName>
    </submittedName>
</protein>
<feature type="transmembrane region" description="Helical" evidence="1">
    <location>
        <begin position="261"/>
        <end position="279"/>
    </location>
</feature>
<feature type="transmembrane region" description="Helical" evidence="1">
    <location>
        <begin position="96"/>
        <end position="117"/>
    </location>
</feature>
<feature type="domain" description="EamA" evidence="2">
    <location>
        <begin position="8"/>
        <end position="140"/>
    </location>
</feature>
<evidence type="ECO:0000256" key="1">
    <source>
        <dbReference type="SAM" id="Phobius"/>
    </source>
</evidence>
<comment type="caution">
    <text evidence="3">The sequence shown here is derived from an EMBL/GenBank/DDBJ whole genome shotgun (WGS) entry which is preliminary data.</text>
</comment>
<feature type="transmembrane region" description="Helical" evidence="1">
    <location>
        <begin position="124"/>
        <end position="142"/>
    </location>
</feature>